<dbReference type="VEuPathDB" id="FungiDB:EMCG_07072"/>
<evidence type="ECO:0000256" key="2">
    <source>
        <dbReference type="ARBA" id="ARBA00023139"/>
    </source>
</evidence>
<reference evidence="6" key="1">
    <citation type="journal article" date="2015" name="PLoS Genet.">
        <title>The dynamic genome and transcriptome of the human fungal pathogen Blastomyces and close relative Emmonsia.</title>
        <authorList>
            <person name="Munoz J.F."/>
            <person name="Gauthier G.M."/>
            <person name="Desjardins C.A."/>
            <person name="Gallo J.E."/>
            <person name="Holder J."/>
            <person name="Sullivan T.D."/>
            <person name="Marty A.J."/>
            <person name="Carmen J.C."/>
            <person name="Chen Z."/>
            <person name="Ding L."/>
            <person name="Gujja S."/>
            <person name="Magrini V."/>
            <person name="Misas E."/>
            <person name="Mitreva M."/>
            <person name="Priest M."/>
            <person name="Saif S."/>
            <person name="Whiston E.A."/>
            <person name="Young S."/>
            <person name="Zeng Q."/>
            <person name="Goldman W.E."/>
            <person name="Mardis E.R."/>
            <person name="Taylor J.W."/>
            <person name="McEwen J.G."/>
            <person name="Clay O.K."/>
            <person name="Klein B.S."/>
            <person name="Cuomo C.A."/>
        </authorList>
    </citation>
    <scope>NUCLEOTIDE SEQUENCE [LARGE SCALE GENOMIC DNA]</scope>
    <source>
        <strain evidence="6">UAMH 3008</strain>
    </source>
</reference>
<feature type="compositionally biased region" description="Basic and acidic residues" evidence="4">
    <location>
        <begin position="102"/>
        <end position="127"/>
    </location>
</feature>
<evidence type="ECO:0000256" key="3">
    <source>
        <dbReference type="ARBA" id="ARBA00023288"/>
    </source>
</evidence>
<dbReference type="Proteomes" id="UP000034164">
    <property type="component" value="Unassembled WGS sequence"/>
</dbReference>
<gene>
    <name evidence="5" type="ORF">EMCG_07072</name>
</gene>
<feature type="region of interest" description="Disordered" evidence="4">
    <location>
        <begin position="1"/>
        <end position="127"/>
    </location>
</feature>
<protein>
    <submittedName>
        <fullName evidence="5">Uncharacterized protein</fullName>
    </submittedName>
</protein>
<feature type="compositionally biased region" description="Basic and acidic residues" evidence="4">
    <location>
        <begin position="59"/>
        <end position="77"/>
    </location>
</feature>
<evidence type="ECO:0000256" key="1">
    <source>
        <dbReference type="ARBA" id="ARBA00022707"/>
    </source>
</evidence>
<sequence>MGSLCSKSANPAEPFTQPGRVLGTNPNPPQAPRASLPRKVGSSQASPGRTLGGGQGPDQGKDDPRNAAARAAEERAAKQTSTAKKGKLGSQLAAQKAQTRNETLDEASRHNRATREVDAAATVRRWD</sequence>
<keyword evidence="2" id="KW-0564">Palmitate</keyword>
<dbReference type="InterPro" id="IPR031632">
    <property type="entry name" value="SVIP"/>
</dbReference>
<comment type="caution">
    <text evidence="5">The sequence shown here is derived from an EMBL/GenBank/DDBJ whole genome shotgun (WGS) entry which is preliminary data.</text>
</comment>
<feature type="compositionally biased region" description="Polar residues" evidence="4">
    <location>
        <begin position="92"/>
        <end position="101"/>
    </location>
</feature>
<evidence type="ECO:0000313" key="5">
    <source>
        <dbReference type="EMBL" id="KKZ67267.1"/>
    </source>
</evidence>
<dbReference type="OrthoDB" id="5415072at2759"/>
<dbReference type="AlphaFoldDB" id="A0A0G2I9E2"/>
<keyword evidence="3" id="KW-0449">Lipoprotein</keyword>
<name>A0A0G2I9E2_9EURO</name>
<proteinExistence type="predicted"/>
<keyword evidence="1" id="KW-0519">Myristate</keyword>
<dbReference type="Pfam" id="PF15811">
    <property type="entry name" value="SVIP"/>
    <property type="match status" value="1"/>
</dbReference>
<evidence type="ECO:0000313" key="6">
    <source>
        <dbReference type="Proteomes" id="UP000034164"/>
    </source>
</evidence>
<evidence type="ECO:0000256" key="4">
    <source>
        <dbReference type="SAM" id="MobiDB-lite"/>
    </source>
</evidence>
<accession>A0A0G2I9E2</accession>
<organism evidence="5 6">
    <name type="scientific">[Emmonsia] crescens</name>
    <dbReference type="NCBI Taxonomy" id="73230"/>
    <lineage>
        <taxon>Eukaryota</taxon>
        <taxon>Fungi</taxon>
        <taxon>Dikarya</taxon>
        <taxon>Ascomycota</taxon>
        <taxon>Pezizomycotina</taxon>
        <taxon>Eurotiomycetes</taxon>
        <taxon>Eurotiomycetidae</taxon>
        <taxon>Onygenales</taxon>
        <taxon>Ajellomycetaceae</taxon>
        <taxon>Emergomyces</taxon>
    </lineage>
</organism>
<dbReference type="EMBL" id="LCZI01000301">
    <property type="protein sequence ID" value="KKZ67267.1"/>
    <property type="molecule type" value="Genomic_DNA"/>
</dbReference>